<dbReference type="EMBL" id="KN831797">
    <property type="protein sequence ID" value="KIM37411.1"/>
    <property type="molecule type" value="Genomic_DNA"/>
</dbReference>
<dbReference type="AlphaFoldDB" id="A0A0C3C154"/>
<gene>
    <name evidence="2" type="ORF">M413DRAFT_30877</name>
</gene>
<evidence type="ECO:0000256" key="1">
    <source>
        <dbReference type="SAM" id="MobiDB-lite"/>
    </source>
</evidence>
<feature type="compositionally biased region" description="Polar residues" evidence="1">
    <location>
        <begin position="21"/>
        <end position="31"/>
    </location>
</feature>
<feature type="region of interest" description="Disordered" evidence="1">
    <location>
        <begin position="1"/>
        <end position="35"/>
    </location>
</feature>
<dbReference type="HOGENOM" id="CLU_1289054_0_0_1"/>
<evidence type="ECO:0000313" key="2">
    <source>
        <dbReference type="EMBL" id="KIM37411.1"/>
    </source>
</evidence>
<accession>A0A0C3C154</accession>
<reference evidence="2 3" key="1">
    <citation type="submission" date="2014-04" db="EMBL/GenBank/DDBJ databases">
        <authorList>
            <consortium name="DOE Joint Genome Institute"/>
            <person name="Kuo A."/>
            <person name="Gay G."/>
            <person name="Dore J."/>
            <person name="Kohler A."/>
            <person name="Nagy L.G."/>
            <person name="Floudas D."/>
            <person name="Copeland A."/>
            <person name="Barry K.W."/>
            <person name="Cichocki N."/>
            <person name="Veneault-Fourrey C."/>
            <person name="LaButti K."/>
            <person name="Lindquist E.A."/>
            <person name="Lipzen A."/>
            <person name="Lundell T."/>
            <person name="Morin E."/>
            <person name="Murat C."/>
            <person name="Sun H."/>
            <person name="Tunlid A."/>
            <person name="Henrissat B."/>
            <person name="Grigoriev I.V."/>
            <person name="Hibbett D.S."/>
            <person name="Martin F."/>
            <person name="Nordberg H.P."/>
            <person name="Cantor M.N."/>
            <person name="Hua S.X."/>
        </authorList>
    </citation>
    <scope>NUCLEOTIDE SEQUENCE [LARGE SCALE GENOMIC DNA]</scope>
    <source>
        <strain evidence="3">h7</strain>
    </source>
</reference>
<feature type="compositionally biased region" description="Polar residues" evidence="1">
    <location>
        <begin position="44"/>
        <end position="53"/>
    </location>
</feature>
<protein>
    <submittedName>
        <fullName evidence="2">Uncharacterized protein</fullName>
    </submittedName>
</protein>
<dbReference type="Proteomes" id="UP000053424">
    <property type="component" value="Unassembled WGS sequence"/>
</dbReference>
<sequence length="204" mass="21594">MSYQYKSPLLADKDQDHKKSQVTPIQKNPSGNALKLGQLVTPPGSATASTFDRSSAPKGGLEVSVPANLAQPPQQAYITPPPYHPNGYNNPYNHYYAPNNYFSNGAYGGNQGPPGIVVNAQPACIVRGDPAAGANGNIVNKNSFGVTHTVRTIIHGQPAGNVAPSQQQQGVQLNANPIFDAPVGANVDNNECFAVRAEQVTEYK</sequence>
<reference evidence="3" key="2">
    <citation type="submission" date="2015-01" db="EMBL/GenBank/DDBJ databases">
        <title>Evolutionary Origins and Diversification of the Mycorrhizal Mutualists.</title>
        <authorList>
            <consortium name="DOE Joint Genome Institute"/>
            <consortium name="Mycorrhizal Genomics Consortium"/>
            <person name="Kohler A."/>
            <person name="Kuo A."/>
            <person name="Nagy L.G."/>
            <person name="Floudas D."/>
            <person name="Copeland A."/>
            <person name="Barry K.W."/>
            <person name="Cichocki N."/>
            <person name="Veneault-Fourrey C."/>
            <person name="LaButti K."/>
            <person name="Lindquist E.A."/>
            <person name="Lipzen A."/>
            <person name="Lundell T."/>
            <person name="Morin E."/>
            <person name="Murat C."/>
            <person name="Riley R."/>
            <person name="Ohm R."/>
            <person name="Sun H."/>
            <person name="Tunlid A."/>
            <person name="Henrissat B."/>
            <person name="Grigoriev I.V."/>
            <person name="Hibbett D.S."/>
            <person name="Martin F."/>
        </authorList>
    </citation>
    <scope>NUCLEOTIDE SEQUENCE [LARGE SCALE GENOMIC DNA]</scope>
    <source>
        <strain evidence="3">h7</strain>
    </source>
</reference>
<evidence type="ECO:0000313" key="3">
    <source>
        <dbReference type="Proteomes" id="UP000053424"/>
    </source>
</evidence>
<feature type="region of interest" description="Disordered" evidence="1">
    <location>
        <begin position="40"/>
        <end position="59"/>
    </location>
</feature>
<organism evidence="2 3">
    <name type="scientific">Hebeloma cylindrosporum</name>
    <dbReference type="NCBI Taxonomy" id="76867"/>
    <lineage>
        <taxon>Eukaryota</taxon>
        <taxon>Fungi</taxon>
        <taxon>Dikarya</taxon>
        <taxon>Basidiomycota</taxon>
        <taxon>Agaricomycotina</taxon>
        <taxon>Agaricomycetes</taxon>
        <taxon>Agaricomycetidae</taxon>
        <taxon>Agaricales</taxon>
        <taxon>Agaricineae</taxon>
        <taxon>Hymenogastraceae</taxon>
        <taxon>Hebeloma</taxon>
    </lineage>
</organism>
<name>A0A0C3C154_HEBCY</name>
<proteinExistence type="predicted"/>
<keyword evidence="3" id="KW-1185">Reference proteome</keyword>